<dbReference type="EMBL" id="JAUSUY010000031">
    <property type="protein sequence ID" value="MDT3429035.1"/>
    <property type="molecule type" value="Genomic_DNA"/>
</dbReference>
<feature type="compositionally biased region" description="Basic and acidic residues" evidence="1">
    <location>
        <begin position="1"/>
        <end position="18"/>
    </location>
</feature>
<organism evidence="2 3">
    <name type="scientific">Paenibacillus forsythiae</name>
    <dbReference type="NCBI Taxonomy" id="365616"/>
    <lineage>
        <taxon>Bacteria</taxon>
        <taxon>Bacillati</taxon>
        <taxon>Bacillota</taxon>
        <taxon>Bacilli</taxon>
        <taxon>Bacillales</taxon>
        <taxon>Paenibacillaceae</taxon>
        <taxon>Paenibacillus</taxon>
    </lineage>
</organism>
<feature type="region of interest" description="Disordered" evidence="1">
    <location>
        <begin position="1"/>
        <end position="21"/>
    </location>
</feature>
<dbReference type="Proteomes" id="UP001248709">
    <property type="component" value="Unassembled WGS sequence"/>
</dbReference>
<comment type="caution">
    <text evidence="2">The sequence shown here is derived from an EMBL/GenBank/DDBJ whole genome shotgun (WGS) entry which is preliminary data.</text>
</comment>
<accession>A0ABU3HE90</accession>
<evidence type="ECO:0000313" key="2">
    <source>
        <dbReference type="EMBL" id="MDT3429035.1"/>
    </source>
</evidence>
<dbReference type="RefSeq" id="WP_025702232.1">
    <property type="nucleotide sequence ID" value="NZ_JAUSUY010000031.1"/>
</dbReference>
<proteinExistence type="predicted"/>
<reference evidence="2 3" key="1">
    <citation type="submission" date="2023-07" db="EMBL/GenBank/DDBJ databases">
        <title>Genomic Encyclopedia of Type Strains, Phase IV (KMG-IV): sequencing the most valuable type-strain genomes for metagenomic binning, comparative biology and taxonomic classification.</title>
        <authorList>
            <person name="Goeker M."/>
        </authorList>
    </citation>
    <scope>NUCLEOTIDE SEQUENCE [LARGE SCALE GENOMIC DNA]</scope>
    <source>
        <strain evidence="2 3">T98</strain>
    </source>
</reference>
<keyword evidence="3" id="KW-1185">Reference proteome</keyword>
<name>A0ABU3HE90_9BACL</name>
<sequence>MKIDNQNEEWDKKSKDSPESNAYSFLFNAANNEYDEIYQDYIEESHSDPTENQLGELWEQLIGEEELEQQRLKLEERKPGFKEDALNILECPMCGCDDVPNVELDIPLETSNKRLLSIRLLGGQCTNPSCSETFFHADDLKRIEEIKCLLNTAGEKSE</sequence>
<evidence type="ECO:0000313" key="3">
    <source>
        <dbReference type="Proteomes" id="UP001248709"/>
    </source>
</evidence>
<evidence type="ECO:0000256" key="1">
    <source>
        <dbReference type="SAM" id="MobiDB-lite"/>
    </source>
</evidence>
<gene>
    <name evidence="2" type="ORF">J2Z22_004631</name>
</gene>
<protein>
    <submittedName>
        <fullName evidence="2">Uncharacterized protein</fullName>
    </submittedName>
</protein>